<dbReference type="Gene3D" id="2.40.50.180">
    <property type="entry name" value="CheA-289, Domain 4"/>
    <property type="match status" value="1"/>
</dbReference>
<sequence>MTITGIAESAQYLTFKLEEEIFAVDVANVREILDFTPATKVPGTPEFMRGVINVRGNVVPIVDMRLKFGLSKTEKTVDTCIVVMEISVDEDKIVLGALVDSVQEVFEMEASQIEPPPRMGTRWKTEYIKGIGKRNDNLIIILDIDRVFSSNELSLLQDSGERRGE</sequence>
<dbReference type="InterPro" id="IPR002545">
    <property type="entry name" value="CheW-lke_dom"/>
</dbReference>
<protein>
    <submittedName>
        <fullName evidence="2">Chemotaxis protein CheW</fullName>
    </submittedName>
</protein>
<dbReference type="EMBL" id="DSUH01000046">
    <property type="protein sequence ID" value="HGU31648.1"/>
    <property type="molecule type" value="Genomic_DNA"/>
</dbReference>
<evidence type="ECO:0000259" key="1">
    <source>
        <dbReference type="PROSITE" id="PS50851"/>
    </source>
</evidence>
<organism evidence="2">
    <name type="scientific">Desulfatirhabdium butyrativorans</name>
    <dbReference type="NCBI Taxonomy" id="340467"/>
    <lineage>
        <taxon>Bacteria</taxon>
        <taxon>Pseudomonadati</taxon>
        <taxon>Thermodesulfobacteriota</taxon>
        <taxon>Desulfobacteria</taxon>
        <taxon>Desulfobacterales</taxon>
        <taxon>Desulfatirhabdiaceae</taxon>
        <taxon>Desulfatirhabdium</taxon>
    </lineage>
</organism>
<dbReference type="SMART" id="SM00260">
    <property type="entry name" value="CheW"/>
    <property type="match status" value="1"/>
</dbReference>
<accession>A0A7C4RN39</accession>
<dbReference type="PROSITE" id="PS50851">
    <property type="entry name" value="CHEW"/>
    <property type="match status" value="1"/>
</dbReference>
<evidence type="ECO:0000313" key="2">
    <source>
        <dbReference type="EMBL" id="HGU31648.1"/>
    </source>
</evidence>
<dbReference type="InterPro" id="IPR039315">
    <property type="entry name" value="CheW"/>
</dbReference>
<dbReference type="PANTHER" id="PTHR22617:SF41">
    <property type="entry name" value="CHEMOTAXIS SIGNAL TRANSDUCTION SYSTEM ADAPTOR PROTEIN CHEW"/>
    <property type="match status" value="1"/>
</dbReference>
<reference evidence="2" key="1">
    <citation type="journal article" date="2020" name="mSystems">
        <title>Genome- and Community-Level Interaction Insights into Carbon Utilization and Element Cycling Functions of Hydrothermarchaeota in Hydrothermal Sediment.</title>
        <authorList>
            <person name="Zhou Z."/>
            <person name="Liu Y."/>
            <person name="Xu W."/>
            <person name="Pan J."/>
            <person name="Luo Z.H."/>
            <person name="Li M."/>
        </authorList>
    </citation>
    <scope>NUCLEOTIDE SEQUENCE [LARGE SCALE GENOMIC DNA]</scope>
    <source>
        <strain evidence="2">SpSt-477</strain>
    </source>
</reference>
<dbReference type="GO" id="GO:0006935">
    <property type="term" value="P:chemotaxis"/>
    <property type="evidence" value="ECO:0007669"/>
    <property type="project" value="InterPro"/>
</dbReference>
<dbReference type="PANTHER" id="PTHR22617">
    <property type="entry name" value="CHEMOTAXIS SENSOR HISTIDINE KINASE-RELATED"/>
    <property type="match status" value="1"/>
</dbReference>
<dbReference type="Pfam" id="PF01584">
    <property type="entry name" value="CheW"/>
    <property type="match status" value="1"/>
</dbReference>
<proteinExistence type="predicted"/>
<dbReference type="SUPFAM" id="SSF50341">
    <property type="entry name" value="CheW-like"/>
    <property type="match status" value="1"/>
</dbReference>
<comment type="caution">
    <text evidence="2">The sequence shown here is derived from an EMBL/GenBank/DDBJ whole genome shotgun (WGS) entry which is preliminary data.</text>
</comment>
<dbReference type="AlphaFoldDB" id="A0A7C4RN39"/>
<dbReference type="GO" id="GO:0005829">
    <property type="term" value="C:cytosol"/>
    <property type="evidence" value="ECO:0007669"/>
    <property type="project" value="TreeGrafter"/>
</dbReference>
<dbReference type="InterPro" id="IPR036061">
    <property type="entry name" value="CheW-like_dom_sf"/>
</dbReference>
<dbReference type="GO" id="GO:0007165">
    <property type="term" value="P:signal transduction"/>
    <property type="evidence" value="ECO:0007669"/>
    <property type="project" value="InterPro"/>
</dbReference>
<name>A0A7C4RN39_9BACT</name>
<dbReference type="Gene3D" id="2.30.30.40">
    <property type="entry name" value="SH3 Domains"/>
    <property type="match status" value="1"/>
</dbReference>
<feature type="domain" description="CheW-like" evidence="1">
    <location>
        <begin position="9"/>
        <end position="153"/>
    </location>
</feature>
<gene>
    <name evidence="2" type="ORF">ENS29_02195</name>
</gene>
<dbReference type="CDD" id="cd00732">
    <property type="entry name" value="CheW"/>
    <property type="match status" value="1"/>
</dbReference>